<evidence type="ECO:0000313" key="1">
    <source>
        <dbReference type="EMBL" id="SVA91419.1"/>
    </source>
</evidence>
<dbReference type="AlphaFoldDB" id="A0A381ZQD8"/>
<protein>
    <submittedName>
        <fullName evidence="1">Uncharacterized protein</fullName>
    </submittedName>
</protein>
<dbReference type="EMBL" id="UINC01022228">
    <property type="protein sequence ID" value="SVA91419.1"/>
    <property type="molecule type" value="Genomic_DNA"/>
</dbReference>
<feature type="non-terminal residue" evidence="1">
    <location>
        <position position="1"/>
    </location>
</feature>
<proteinExistence type="predicted"/>
<reference evidence="1" key="1">
    <citation type="submission" date="2018-05" db="EMBL/GenBank/DDBJ databases">
        <authorList>
            <person name="Lanie J.A."/>
            <person name="Ng W.-L."/>
            <person name="Kazmierczak K.M."/>
            <person name="Andrzejewski T.M."/>
            <person name="Davidsen T.M."/>
            <person name="Wayne K.J."/>
            <person name="Tettelin H."/>
            <person name="Glass J.I."/>
            <person name="Rusch D."/>
            <person name="Podicherti R."/>
            <person name="Tsui H.-C.T."/>
            <person name="Winkler M.E."/>
        </authorList>
    </citation>
    <scope>NUCLEOTIDE SEQUENCE</scope>
</reference>
<gene>
    <name evidence="1" type="ORF">METZ01_LOCUS144273</name>
</gene>
<name>A0A381ZQD8_9ZZZZ</name>
<sequence length="25" mass="2884">VKDGHIDGVRQPVNCQHIQKELKNK</sequence>
<organism evidence="1">
    <name type="scientific">marine metagenome</name>
    <dbReference type="NCBI Taxonomy" id="408172"/>
    <lineage>
        <taxon>unclassified sequences</taxon>
        <taxon>metagenomes</taxon>
        <taxon>ecological metagenomes</taxon>
    </lineage>
</organism>
<accession>A0A381ZQD8</accession>